<dbReference type="InterPro" id="IPR003838">
    <property type="entry name" value="ABC3_permease_C"/>
</dbReference>
<dbReference type="Pfam" id="PF12704">
    <property type="entry name" value="MacB_PCD"/>
    <property type="match status" value="1"/>
</dbReference>
<evidence type="ECO:0000313" key="10">
    <source>
        <dbReference type="EMBL" id="RMA65671.1"/>
    </source>
</evidence>
<comment type="similarity">
    <text evidence="6">Belongs to the ABC-4 integral membrane protein family.</text>
</comment>
<dbReference type="RefSeq" id="WP_121905715.1">
    <property type="nucleotide sequence ID" value="NZ_REFC01000011.1"/>
</dbReference>
<evidence type="ECO:0000256" key="4">
    <source>
        <dbReference type="ARBA" id="ARBA00022989"/>
    </source>
</evidence>
<dbReference type="EMBL" id="REFC01000011">
    <property type="protein sequence ID" value="RMA65671.1"/>
    <property type="molecule type" value="Genomic_DNA"/>
</dbReference>
<dbReference type="OrthoDB" id="9770036at2"/>
<dbReference type="GO" id="GO:0022857">
    <property type="term" value="F:transmembrane transporter activity"/>
    <property type="evidence" value="ECO:0007669"/>
    <property type="project" value="TreeGrafter"/>
</dbReference>
<evidence type="ECO:0000256" key="3">
    <source>
        <dbReference type="ARBA" id="ARBA00022692"/>
    </source>
</evidence>
<evidence type="ECO:0000259" key="9">
    <source>
        <dbReference type="Pfam" id="PF12704"/>
    </source>
</evidence>
<dbReference type="PANTHER" id="PTHR30572:SF4">
    <property type="entry name" value="ABC TRANSPORTER PERMEASE YTRF"/>
    <property type="match status" value="1"/>
</dbReference>
<name>A0A3L9YY63_9FLAO</name>
<keyword evidence="4 7" id="KW-1133">Transmembrane helix</keyword>
<dbReference type="InterPro" id="IPR025857">
    <property type="entry name" value="MacB_PCD"/>
</dbReference>
<dbReference type="Proteomes" id="UP000271339">
    <property type="component" value="Unassembled WGS sequence"/>
</dbReference>
<feature type="transmembrane region" description="Helical" evidence="7">
    <location>
        <begin position="21"/>
        <end position="44"/>
    </location>
</feature>
<organism evidence="10 11">
    <name type="scientific">Ulvibacter antarcticus</name>
    <dbReference type="NCBI Taxonomy" id="442714"/>
    <lineage>
        <taxon>Bacteria</taxon>
        <taxon>Pseudomonadati</taxon>
        <taxon>Bacteroidota</taxon>
        <taxon>Flavobacteriia</taxon>
        <taxon>Flavobacteriales</taxon>
        <taxon>Flavobacteriaceae</taxon>
        <taxon>Ulvibacter</taxon>
    </lineage>
</organism>
<evidence type="ECO:0000256" key="1">
    <source>
        <dbReference type="ARBA" id="ARBA00004651"/>
    </source>
</evidence>
<evidence type="ECO:0000256" key="5">
    <source>
        <dbReference type="ARBA" id="ARBA00023136"/>
    </source>
</evidence>
<dbReference type="AlphaFoldDB" id="A0A3L9YY63"/>
<feature type="domain" description="MacB-like periplasmic core" evidence="9">
    <location>
        <begin position="24"/>
        <end position="252"/>
    </location>
</feature>
<gene>
    <name evidence="10" type="ORF">BXY75_0083</name>
</gene>
<reference evidence="10 11" key="1">
    <citation type="submission" date="2018-10" db="EMBL/GenBank/DDBJ databases">
        <title>Genomic Encyclopedia of Archaeal and Bacterial Type Strains, Phase II (KMG-II): from individual species to whole genera.</title>
        <authorList>
            <person name="Goeker M."/>
        </authorList>
    </citation>
    <scope>NUCLEOTIDE SEQUENCE [LARGE SCALE GENOMIC DNA]</scope>
    <source>
        <strain evidence="10 11">DSM 23424</strain>
    </source>
</reference>
<proteinExistence type="inferred from homology"/>
<evidence type="ECO:0000259" key="8">
    <source>
        <dbReference type="Pfam" id="PF02687"/>
    </source>
</evidence>
<accession>A0A3L9YY63</accession>
<keyword evidence="3 7" id="KW-0812">Transmembrane</keyword>
<evidence type="ECO:0000256" key="2">
    <source>
        <dbReference type="ARBA" id="ARBA00022475"/>
    </source>
</evidence>
<feature type="transmembrane region" description="Helical" evidence="7">
    <location>
        <begin position="291"/>
        <end position="316"/>
    </location>
</feature>
<dbReference type="PANTHER" id="PTHR30572">
    <property type="entry name" value="MEMBRANE COMPONENT OF TRANSPORTER-RELATED"/>
    <property type="match status" value="1"/>
</dbReference>
<sequence>MNRLFSKDTWGEILEALSSNWFRTLLTAFGVLWGIFILVILLAAGKGLENGVKQGFDGMATNSMFMWSQTASKPYKGLPKGRRYNFKIGDVDAIKQSVPNLRFVSPRNQLGGFRGANNVVRGLKTGAYNVYGDYPEIIQQQPMDITSGRFINYSDINSNRKVAIIGESVKTGLYETGEEVIGSYIKINGVNFMVIGTYKKKSQRGGDPEEAQKEIFVPFTAFSQAFNRGEEVGWMAVTAEDGSSITNLKSQVFDIIKARHSIHPEDDRAVGNFDLYEEYSKINGLFTALNFVAYFVGILVLLSGIIGISNIMLIVVKERTKEIGIRRALGATPWEIRSQILLESIFLTIISGMAGIVFASGILAVVNLAMENVDTSEMMFANPSVNIGVVVIALIILVVSGLLAGLIPAQTAIRVKPVDALRTE</sequence>
<evidence type="ECO:0000256" key="6">
    <source>
        <dbReference type="ARBA" id="ARBA00038076"/>
    </source>
</evidence>
<keyword evidence="5 7" id="KW-0472">Membrane</keyword>
<keyword evidence="11" id="KW-1185">Reference proteome</keyword>
<dbReference type="GO" id="GO:0005886">
    <property type="term" value="C:plasma membrane"/>
    <property type="evidence" value="ECO:0007669"/>
    <property type="project" value="UniProtKB-SubCell"/>
</dbReference>
<dbReference type="InterPro" id="IPR050250">
    <property type="entry name" value="Macrolide_Exporter_MacB"/>
</dbReference>
<evidence type="ECO:0000256" key="7">
    <source>
        <dbReference type="SAM" id="Phobius"/>
    </source>
</evidence>
<protein>
    <submittedName>
        <fullName evidence="10">Putative ABC transport system permease protein</fullName>
    </submittedName>
</protein>
<feature type="transmembrane region" description="Helical" evidence="7">
    <location>
        <begin position="386"/>
        <end position="407"/>
    </location>
</feature>
<comment type="subcellular location">
    <subcellularLocation>
        <location evidence="1">Cell membrane</location>
        <topology evidence="1">Multi-pass membrane protein</topology>
    </subcellularLocation>
</comment>
<comment type="caution">
    <text evidence="10">The sequence shown here is derived from an EMBL/GenBank/DDBJ whole genome shotgun (WGS) entry which is preliminary data.</text>
</comment>
<feature type="transmembrane region" description="Helical" evidence="7">
    <location>
        <begin position="345"/>
        <end position="366"/>
    </location>
</feature>
<feature type="domain" description="ABC3 transporter permease C-terminal" evidence="8">
    <location>
        <begin position="295"/>
        <end position="416"/>
    </location>
</feature>
<dbReference type="Pfam" id="PF02687">
    <property type="entry name" value="FtsX"/>
    <property type="match status" value="1"/>
</dbReference>
<keyword evidence="2" id="KW-1003">Cell membrane</keyword>
<evidence type="ECO:0000313" key="11">
    <source>
        <dbReference type="Proteomes" id="UP000271339"/>
    </source>
</evidence>